<dbReference type="PANTHER" id="PTHR34977">
    <property type="entry name" value="UPF0337 PROTEIN YJBJ"/>
    <property type="match status" value="1"/>
</dbReference>
<evidence type="ECO:0000256" key="1">
    <source>
        <dbReference type="ARBA" id="ARBA00009129"/>
    </source>
</evidence>
<dbReference type="PANTHER" id="PTHR34977:SF1">
    <property type="entry name" value="UPF0337 PROTEIN YJBJ"/>
    <property type="match status" value="1"/>
</dbReference>
<dbReference type="InterPro" id="IPR008462">
    <property type="entry name" value="CsbD"/>
</dbReference>
<sequence length="61" mass="7093">MNKDTQEGTWKQIKGEFKDKFGEITNNKSLEAEGEKEKMIGEIQKKYGKTKDEIAEAIKNW</sequence>
<evidence type="ECO:0000313" key="3">
    <source>
        <dbReference type="EMBL" id="PQJ78092.1"/>
    </source>
</evidence>
<dbReference type="SUPFAM" id="SSF69047">
    <property type="entry name" value="Hypothetical protein YjbJ"/>
    <property type="match status" value="1"/>
</dbReference>
<comment type="caution">
    <text evidence="3">The sequence shown here is derived from an EMBL/GenBank/DDBJ whole genome shotgun (WGS) entry which is preliminary data.</text>
</comment>
<feature type="domain" description="CsbD-like" evidence="2">
    <location>
        <begin position="6"/>
        <end position="54"/>
    </location>
</feature>
<proteinExistence type="inferred from homology"/>
<dbReference type="EMBL" id="MSCN01000001">
    <property type="protein sequence ID" value="PQJ78092.1"/>
    <property type="molecule type" value="Genomic_DNA"/>
</dbReference>
<accession>A0A2S7WLB6</accession>
<dbReference type="RefSeq" id="WP_105014673.1">
    <property type="nucleotide sequence ID" value="NZ_MSCN01000001.1"/>
</dbReference>
<reference evidence="3 4" key="1">
    <citation type="submission" date="2016-12" db="EMBL/GenBank/DDBJ databases">
        <title>Trade-off between light-utilization and light-protection in marine flavobacteria.</title>
        <authorList>
            <person name="Kumagai Y."/>
            <person name="Yoshizawa S."/>
            <person name="Kogure K."/>
            <person name="Iwasaki W."/>
        </authorList>
    </citation>
    <scope>NUCLEOTIDE SEQUENCE [LARGE SCALE GENOMIC DNA]</scope>
    <source>
        <strain evidence="3 4">NBRC 108759</strain>
    </source>
</reference>
<dbReference type="Gene3D" id="1.10.1470.10">
    <property type="entry name" value="YjbJ"/>
    <property type="match status" value="1"/>
</dbReference>
<dbReference type="AlphaFoldDB" id="A0A2S7WLB6"/>
<dbReference type="Proteomes" id="UP000238882">
    <property type="component" value="Unassembled WGS sequence"/>
</dbReference>
<name>A0A2S7WLB6_9FLAO</name>
<evidence type="ECO:0000313" key="4">
    <source>
        <dbReference type="Proteomes" id="UP000238882"/>
    </source>
</evidence>
<dbReference type="OrthoDB" id="9796058at2"/>
<dbReference type="InterPro" id="IPR050423">
    <property type="entry name" value="UPF0337_stress_rsp"/>
</dbReference>
<comment type="similarity">
    <text evidence="1">Belongs to the UPF0337 (CsbD) family.</text>
</comment>
<evidence type="ECO:0000259" key="2">
    <source>
        <dbReference type="Pfam" id="PF05532"/>
    </source>
</evidence>
<organism evidence="3 4">
    <name type="scientific">Polaribacter porphyrae</name>
    <dbReference type="NCBI Taxonomy" id="1137780"/>
    <lineage>
        <taxon>Bacteria</taxon>
        <taxon>Pseudomonadati</taxon>
        <taxon>Bacteroidota</taxon>
        <taxon>Flavobacteriia</taxon>
        <taxon>Flavobacteriales</taxon>
        <taxon>Flavobacteriaceae</taxon>
    </lineage>
</organism>
<keyword evidence="4" id="KW-1185">Reference proteome</keyword>
<dbReference type="InterPro" id="IPR036629">
    <property type="entry name" value="YjbJ_sf"/>
</dbReference>
<protein>
    <submittedName>
        <fullName evidence="3">General stress protein CsbD</fullName>
    </submittedName>
</protein>
<dbReference type="Pfam" id="PF05532">
    <property type="entry name" value="CsbD"/>
    <property type="match status" value="1"/>
</dbReference>
<gene>
    <name evidence="3" type="ORF">BTO18_02290</name>
</gene>